<protein>
    <submittedName>
        <fullName evidence="2">Uncharacterized protein</fullName>
    </submittedName>
</protein>
<evidence type="ECO:0000313" key="3">
    <source>
        <dbReference type="Proteomes" id="UP000807115"/>
    </source>
</evidence>
<sequence>MAARATPPRKAVRVSRTTPCRGTRPRRGGGKGGTLSPRARRHDCLQGARTEGEGSRARQPWPRAPHRCIGPRALAMARRATGPARAGVGEGRDTAGLLLRRHVAHVAAAACKELARRGRAATAAGNGRPRHGTAQGHVHRPRDAMPQGPPVREWRHGREAAELCLRGHLRREREKERERERGRRNRIR</sequence>
<dbReference type="EMBL" id="CM027689">
    <property type="protein sequence ID" value="KAG0514344.1"/>
    <property type="molecule type" value="Genomic_DNA"/>
</dbReference>
<accession>A0A921U137</accession>
<reference evidence="2" key="1">
    <citation type="journal article" date="2019" name="BMC Genomics">
        <title>A new reference genome for Sorghum bicolor reveals high levels of sequence similarity between sweet and grain genotypes: implications for the genetics of sugar metabolism.</title>
        <authorList>
            <person name="Cooper E.A."/>
            <person name="Brenton Z.W."/>
            <person name="Flinn B.S."/>
            <person name="Jenkins J."/>
            <person name="Shu S."/>
            <person name="Flowers D."/>
            <person name="Luo F."/>
            <person name="Wang Y."/>
            <person name="Xia P."/>
            <person name="Barry K."/>
            <person name="Daum C."/>
            <person name="Lipzen A."/>
            <person name="Yoshinaga Y."/>
            <person name="Schmutz J."/>
            <person name="Saski C."/>
            <person name="Vermerris W."/>
            <person name="Kresovich S."/>
        </authorList>
    </citation>
    <scope>NUCLEOTIDE SEQUENCE</scope>
</reference>
<feature type="compositionally biased region" description="Basic and acidic residues" evidence="1">
    <location>
        <begin position="171"/>
        <end position="181"/>
    </location>
</feature>
<feature type="region of interest" description="Disordered" evidence="1">
    <location>
        <begin position="1"/>
        <end position="67"/>
    </location>
</feature>
<evidence type="ECO:0000256" key="1">
    <source>
        <dbReference type="SAM" id="MobiDB-lite"/>
    </source>
</evidence>
<organism evidence="2 3">
    <name type="scientific">Sorghum bicolor</name>
    <name type="common">Sorghum</name>
    <name type="synonym">Sorghum vulgare</name>
    <dbReference type="NCBI Taxonomy" id="4558"/>
    <lineage>
        <taxon>Eukaryota</taxon>
        <taxon>Viridiplantae</taxon>
        <taxon>Streptophyta</taxon>
        <taxon>Embryophyta</taxon>
        <taxon>Tracheophyta</taxon>
        <taxon>Spermatophyta</taxon>
        <taxon>Magnoliopsida</taxon>
        <taxon>Liliopsida</taxon>
        <taxon>Poales</taxon>
        <taxon>Poaceae</taxon>
        <taxon>PACMAD clade</taxon>
        <taxon>Panicoideae</taxon>
        <taxon>Andropogonodae</taxon>
        <taxon>Andropogoneae</taxon>
        <taxon>Sorghinae</taxon>
        <taxon>Sorghum</taxon>
    </lineage>
</organism>
<name>A0A921U137_SORBI</name>
<gene>
    <name evidence="2" type="ORF">BDA96_10G183100</name>
</gene>
<comment type="caution">
    <text evidence="2">The sequence shown here is derived from an EMBL/GenBank/DDBJ whole genome shotgun (WGS) entry which is preliminary data.</text>
</comment>
<feature type="region of interest" description="Disordered" evidence="1">
    <location>
        <begin position="120"/>
        <end position="188"/>
    </location>
</feature>
<feature type="compositionally biased region" description="Basic and acidic residues" evidence="1">
    <location>
        <begin position="152"/>
        <end position="161"/>
    </location>
</feature>
<evidence type="ECO:0000313" key="2">
    <source>
        <dbReference type="EMBL" id="KAG0514344.1"/>
    </source>
</evidence>
<dbReference type="Proteomes" id="UP000807115">
    <property type="component" value="Chromosome 10"/>
</dbReference>
<dbReference type="AlphaFoldDB" id="A0A921U137"/>
<reference evidence="2" key="2">
    <citation type="submission" date="2020-10" db="EMBL/GenBank/DDBJ databases">
        <authorList>
            <person name="Cooper E.A."/>
            <person name="Brenton Z.W."/>
            <person name="Flinn B.S."/>
            <person name="Jenkins J."/>
            <person name="Shu S."/>
            <person name="Flowers D."/>
            <person name="Luo F."/>
            <person name="Wang Y."/>
            <person name="Xia P."/>
            <person name="Barry K."/>
            <person name="Daum C."/>
            <person name="Lipzen A."/>
            <person name="Yoshinaga Y."/>
            <person name="Schmutz J."/>
            <person name="Saski C."/>
            <person name="Vermerris W."/>
            <person name="Kresovich S."/>
        </authorList>
    </citation>
    <scope>NUCLEOTIDE SEQUENCE</scope>
</reference>
<proteinExistence type="predicted"/>